<dbReference type="OrthoDB" id="19657at2759"/>
<accession>A0A9Q0W7C7</accession>
<reference evidence="1" key="1">
    <citation type="submission" date="2022-11" db="EMBL/GenBank/DDBJ databases">
        <authorList>
            <person name="Hyden B.L."/>
            <person name="Feng K."/>
            <person name="Yates T."/>
            <person name="Jawdy S."/>
            <person name="Smart L.B."/>
            <person name="Muchero W."/>
        </authorList>
    </citation>
    <scope>NUCLEOTIDE SEQUENCE</scope>
    <source>
        <tissue evidence="1">Shoot tip</tissue>
    </source>
</reference>
<comment type="caution">
    <text evidence="1">The sequence shown here is derived from an EMBL/GenBank/DDBJ whole genome shotgun (WGS) entry which is preliminary data.</text>
</comment>
<gene>
    <name evidence="1" type="ORF">OIU79_025241</name>
</gene>
<proteinExistence type="predicted"/>
<name>A0A9Q0W7C7_SALPP</name>
<evidence type="ECO:0000313" key="2">
    <source>
        <dbReference type="Proteomes" id="UP001151532"/>
    </source>
</evidence>
<dbReference type="Proteomes" id="UP001151532">
    <property type="component" value="Chromosome 15Z"/>
</dbReference>
<reference evidence="1" key="2">
    <citation type="journal article" date="2023" name="Int. J. Mol. Sci.">
        <title>De Novo Assembly and Annotation of 11 Diverse Shrub Willow (Salix) Genomes Reveals Novel Gene Organization in Sex-Linked Regions.</title>
        <authorList>
            <person name="Hyden B."/>
            <person name="Feng K."/>
            <person name="Yates T.B."/>
            <person name="Jawdy S."/>
            <person name="Cereghino C."/>
            <person name="Smart L.B."/>
            <person name="Muchero W."/>
        </authorList>
    </citation>
    <scope>NUCLEOTIDE SEQUENCE</scope>
    <source>
        <tissue evidence="1">Shoot tip</tissue>
    </source>
</reference>
<keyword evidence="2" id="KW-1185">Reference proteome</keyword>
<dbReference type="EMBL" id="JAPFFK010000006">
    <property type="protein sequence ID" value="KAJ6760345.1"/>
    <property type="molecule type" value="Genomic_DNA"/>
</dbReference>
<sequence length="95" mass="10971">MLQLDRRTISVAIRFLKAKTPEQRAAVDLDTHYTKVNNQVQTRNLVSLENLFIGCYCYIKKIERVISSFKSGVPLERSNGMYEDNLEIDSVLFTL</sequence>
<protein>
    <submittedName>
        <fullName evidence="1">Uncharacterized protein</fullName>
    </submittedName>
</protein>
<evidence type="ECO:0000313" key="1">
    <source>
        <dbReference type="EMBL" id="KAJ6760345.1"/>
    </source>
</evidence>
<dbReference type="AlphaFoldDB" id="A0A9Q0W7C7"/>
<organism evidence="1 2">
    <name type="scientific">Salix purpurea</name>
    <name type="common">Purple osier willow</name>
    <dbReference type="NCBI Taxonomy" id="77065"/>
    <lineage>
        <taxon>Eukaryota</taxon>
        <taxon>Viridiplantae</taxon>
        <taxon>Streptophyta</taxon>
        <taxon>Embryophyta</taxon>
        <taxon>Tracheophyta</taxon>
        <taxon>Spermatophyta</taxon>
        <taxon>Magnoliopsida</taxon>
        <taxon>eudicotyledons</taxon>
        <taxon>Gunneridae</taxon>
        <taxon>Pentapetalae</taxon>
        <taxon>rosids</taxon>
        <taxon>fabids</taxon>
        <taxon>Malpighiales</taxon>
        <taxon>Salicaceae</taxon>
        <taxon>Saliceae</taxon>
        <taxon>Salix</taxon>
    </lineage>
</organism>